<evidence type="ECO:0000313" key="2">
    <source>
        <dbReference type="Proteomes" id="UP000622166"/>
    </source>
</evidence>
<name>A0A918PAX2_9ACTN</name>
<accession>A0A918PAX2</accession>
<proteinExistence type="predicted"/>
<organism evidence="1 2">
    <name type="scientific">Streptomyces poonensis</name>
    <dbReference type="NCBI Taxonomy" id="68255"/>
    <lineage>
        <taxon>Bacteria</taxon>
        <taxon>Bacillati</taxon>
        <taxon>Actinomycetota</taxon>
        <taxon>Actinomycetes</taxon>
        <taxon>Kitasatosporales</taxon>
        <taxon>Streptomycetaceae</taxon>
        <taxon>Streptomyces</taxon>
    </lineage>
</organism>
<dbReference type="AlphaFoldDB" id="A0A918PAX2"/>
<keyword evidence="2" id="KW-1185">Reference proteome</keyword>
<evidence type="ECO:0000313" key="1">
    <source>
        <dbReference type="EMBL" id="GGY94885.1"/>
    </source>
</evidence>
<protein>
    <submittedName>
        <fullName evidence="1">Uncharacterized protein</fullName>
    </submittedName>
</protein>
<reference evidence="1" key="1">
    <citation type="journal article" date="2014" name="Int. J. Syst. Evol. Microbiol.">
        <title>Complete genome sequence of Corynebacterium casei LMG S-19264T (=DSM 44701T), isolated from a smear-ripened cheese.</title>
        <authorList>
            <consortium name="US DOE Joint Genome Institute (JGI-PGF)"/>
            <person name="Walter F."/>
            <person name="Albersmeier A."/>
            <person name="Kalinowski J."/>
            <person name="Ruckert C."/>
        </authorList>
    </citation>
    <scope>NUCLEOTIDE SEQUENCE</scope>
    <source>
        <strain evidence="1">JCM 4815</strain>
    </source>
</reference>
<gene>
    <name evidence="1" type="ORF">GCM10010365_12100</name>
</gene>
<dbReference type="EMBL" id="BMVW01000001">
    <property type="protein sequence ID" value="GGY94885.1"/>
    <property type="molecule type" value="Genomic_DNA"/>
</dbReference>
<comment type="caution">
    <text evidence="1">The sequence shown here is derived from an EMBL/GenBank/DDBJ whole genome shotgun (WGS) entry which is preliminary data.</text>
</comment>
<dbReference type="Proteomes" id="UP000622166">
    <property type="component" value="Unassembled WGS sequence"/>
</dbReference>
<reference evidence="1" key="2">
    <citation type="submission" date="2020-09" db="EMBL/GenBank/DDBJ databases">
        <authorList>
            <person name="Sun Q."/>
            <person name="Ohkuma M."/>
        </authorList>
    </citation>
    <scope>NUCLEOTIDE SEQUENCE</scope>
    <source>
        <strain evidence="1">JCM 4815</strain>
    </source>
</reference>
<sequence length="41" mass="4174">MDPTVAITVDDAPDLLLVAVPTDGGAAEGLPPEVEKLLKDS</sequence>